<evidence type="ECO:0000256" key="1">
    <source>
        <dbReference type="SAM" id="Phobius"/>
    </source>
</evidence>
<proteinExistence type="predicted"/>
<name>A0AAN8TEV4_SOLBU</name>
<dbReference type="AlphaFoldDB" id="A0AAN8TEV4"/>
<dbReference type="EMBL" id="JBANQN010000007">
    <property type="protein sequence ID" value="KAK6784096.1"/>
    <property type="molecule type" value="Genomic_DNA"/>
</dbReference>
<keyword evidence="1" id="KW-0472">Membrane</keyword>
<keyword evidence="1" id="KW-1133">Transmembrane helix</keyword>
<feature type="transmembrane region" description="Helical" evidence="1">
    <location>
        <begin position="124"/>
        <end position="145"/>
    </location>
</feature>
<organism evidence="2 3">
    <name type="scientific">Solanum bulbocastanum</name>
    <name type="common">Wild potato</name>
    <dbReference type="NCBI Taxonomy" id="147425"/>
    <lineage>
        <taxon>Eukaryota</taxon>
        <taxon>Viridiplantae</taxon>
        <taxon>Streptophyta</taxon>
        <taxon>Embryophyta</taxon>
        <taxon>Tracheophyta</taxon>
        <taxon>Spermatophyta</taxon>
        <taxon>Magnoliopsida</taxon>
        <taxon>eudicotyledons</taxon>
        <taxon>Gunneridae</taxon>
        <taxon>Pentapetalae</taxon>
        <taxon>asterids</taxon>
        <taxon>lamiids</taxon>
        <taxon>Solanales</taxon>
        <taxon>Solanaceae</taxon>
        <taxon>Solanoideae</taxon>
        <taxon>Solaneae</taxon>
        <taxon>Solanum</taxon>
    </lineage>
</organism>
<reference evidence="2 3" key="1">
    <citation type="submission" date="2024-02" db="EMBL/GenBank/DDBJ databases">
        <title>de novo genome assembly of Solanum bulbocastanum strain 11H21.</title>
        <authorList>
            <person name="Hosaka A.J."/>
        </authorList>
    </citation>
    <scope>NUCLEOTIDE SEQUENCE [LARGE SCALE GENOMIC DNA]</scope>
    <source>
        <tissue evidence="2">Young leaves</tissue>
    </source>
</reference>
<evidence type="ECO:0000313" key="2">
    <source>
        <dbReference type="EMBL" id="KAK6784096.1"/>
    </source>
</evidence>
<dbReference type="PANTHER" id="PTHR34211:SF5">
    <property type="entry name" value="CALCINEURIN-LIKE PHOSPHOESTERASE DOMAIN-CONTAINING PROTEIN"/>
    <property type="match status" value="1"/>
</dbReference>
<protein>
    <submittedName>
        <fullName evidence="2">Uncharacterized protein</fullName>
    </submittedName>
</protein>
<gene>
    <name evidence="2" type="ORF">RDI58_017550</name>
</gene>
<feature type="transmembrane region" description="Helical" evidence="1">
    <location>
        <begin position="21"/>
        <end position="38"/>
    </location>
</feature>
<keyword evidence="1" id="KW-0812">Transmembrane</keyword>
<evidence type="ECO:0000313" key="3">
    <source>
        <dbReference type="Proteomes" id="UP001371456"/>
    </source>
</evidence>
<comment type="caution">
    <text evidence="2">The sequence shown here is derived from an EMBL/GenBank/DDBJ whole genome shotgun (WGS) entry which is preliminary data.</text>
</comment>
<dbReference type="Proteomes" id="UP001371456">
    <property type="component" value="Unassembled WGS sequence"/>
</dbReference>
<sequence length="168" mass="19119">MCITICGIHMFHQISMFMSNIYLSMVVEVLFCTLHMSSRISKKYMEHHTRPKLLTRLLKIQAGVRDHILKDDTFSSRLGTFFGTVWGLFMYMLGCSYVSAAGAILLLTIAIVFVPSKVSWKKRLLIEILHVSAHLAAALILMLLMELGIEICIRLKLLANSGKELIFW</sequence>
<accession>A0AAN8TEV4</accession>
<feature type="transmembrane region" description="Helical" evidence="1">
    <location>
        <begin position="88"/>
        <end position="112"/>
    </location>
</feature>
<keyword evidence="3" id="KW-1185">Reference proteome</keyword>
<dbReference type="PANTHER" id="PTHR34211">
    <property type="entry name" value="CALCINEURIN-LIKE METALLO-PHOSPHOESTERASE SUPERFAMILY PROTEIN"/>
    <property type="match status" value="1"/>
</dbReference>